<dbReference type="GO" id="GO:0140469">
    <property type="term" value="P:GCN2-mediated signaling"/>
    <property type="evidence" value="ECO:0007669"/>
    <property type="project" value="TreeGrafter"/>
</dbReference>
<proteinExistence type="inferred from homology"/>
<dbReference type="Gene3D" id="3.30.230.30">
    <property type="entry name" value="Impact, N-terminal domain"/>
    <property type="match status" value="1"/>
</dbReference>
<evidence type="ECO:0000256" key="2">
    <source>
        <dbReference type="SAM" id="MobiDB-lite"/>
    </source>
</evidence>
<dbReference type="InterPro" id="IPR036956">
    <property type="entry name" value="Impact_N_sf"/>
</dbReference>
<evidence type="ECO:0000256" key="1">
    <source>
        <dbReference type="ARBA" id="ARBA00007665"/>
    </source>
</evidence>
<reference evidence="4" key="1">
    <citation type="submission" date="2023-04" db="EMBL/GenBank/DDBJ databases">
        <title>Black Yeasts Isolated from many extreme environments.</title>
        <authorList>
            <person name="Coleine C."/>
            <person name="Stajich J.E."/>
            <person name="Selbmann L."/>
        </authorList>
    </citation>
    <scope>NUCLEOTIDE SEQUENCE</scope>
    <source>
        <strain evidence="4">CCFEE 5312</strain>
    </source>
</reference>
<dbReference type="AlphaFoldDB" id="A0AAJ0DA94"/>
<dbReference type="InterPro" id="IPR020568">
    <property type="entry name" value="Ribosomal_Su5_D2-typ_SF"/>
</dbReference>
<organism evidence="4 5">
    <name type="scientific">Extremus antarcticus</name>
    <dbReference type="NCBI Taxonomy" id="702011"/>
    <lineage>
        <taxon>Eukaryota</taxon>
        <taxon>Fungi</taxon>
        <taxon>Dikarya</taxon>
        <taxon>Ascomycota</taxon>
        <taxon>Pezizomycotina</taxon>
        <taxon>Dothideomycetes</taxon>
        <taxon>Dothideomycetidae</taxon>
        <taxon>Mycosphaerellales</taxon>
        <taxon>Extremaceae</taxon>
        <taxon>Extremus</taxon>
    </lineage>
</organism>
<dbReference type="GO" id="GO:0005737">
    <property type="term" value="C:cytoplasm"/>
    <property type="evidence" value="ECO:0007669"/>
    <property type="project" value="TreeGrafter"/>
</dbReference>
<dbReference type="EMBL" id="JAWDJX010000035">
    <property type="protein sequence ID" value="KAK3050022.1"/>
    <property type="molecule type" value="Genomic_DNA"/>
</dbReference>
<dbReference type="SUPFAM" id="SSF54211">
    <property type="entry name" value="Ribosomal protein S5 domain 2-like"/>
    <property type="match status" value="1"/>
</dbReference>
<dbReference type="PANTHER" id="PTHR16301">
    <property type="entry name" value="IMPACT-RELATED"/>
    <property type="match status" value="1"/>
</dbReference>
<evidence type="ECO:0000313" key="4">
    <source>
        <dbReference type="EMBL" id="KAK3050022.1"/>
    </source>
</evidence>
<gene>
    <name evidence="4" type="ORF">LTR09_008677</name>
</gene>
<protein>
    <recommendedName>
        <fullName evidence="3">Impact N-terminal domain-containing protein</fullName>
    </recommendedName>
</protein>
<feature type="region of interest" description="Disordered" evidence="2">
    <location>
        <begin position="1"/>
        <end position="21"/>
    </location>
</feature>
<comment type="similarity">
    <text evidence="1">Belongs to the IMPACT family.</text>
</comment>
<feature type="domain" description="Impact N-terminal" evidence="3">
    <location>
        <begin position="26"/>
        <end position="130"/>
    </location>
</feature>
<dbReference type="PANTHER" id="PTHR16301:SF25">
    <property type="entry name" value="PROTEIN IMPACT"/>
    <property type="match status" value="1"/>
</dbReference>
<dbReference type="Pfam" id="PF01205">
    <property type="entry name" value="Impact_N"/>
    <property type="match status" value="1"/>
</dbReference>
<dbReference type="InterPro" id="IPR001498">
    <property type="entry name" value="Impact_N"/>
</dbReference>
<keyword evidence="5" id="KW-1185">Reference proteome</keyword>
<dbReference type="Proteomes" id="UP001271007">
    <property type="component" value="Unassembled WGS sequence"/>
</dbReference>
<dbReference type="InterPro" id="IPR023582">
    <property type="entry name" value="Impact"/>
</dbReference>
<feature type="region of interest" description="Disordered" evidence="2">
    <location>
        <begin position="186"/>
        <end position="207"/>
    </location>
</feature>
<sequence>MSQKRKRSEEPPDHNNVFRSATIEDRSSTFIGIFSPTSKPKELQSLDEIKSASHKVLAWRRESNQQSITGGTKYTIDHDDDGEKYAGKKVEKVLDGMQVIGSCVVARWYGGVMLGPARFEHIETVSREAIQKWKDSVAEEHAKRRKVEADAAESKRLVKTLAERDQSISVLRALALEKEEKLRRVKAASDREDAPVGEAKPADGSKPAIDYATLPLERLKMMEKAKDATLSFLLKRIDKAEVELVGATGKLPDV</sequence>
<name>A0AAJ0DA94_9PEZI</name>
<comment type="caution">
    <text evidence="4">The sequence shown here is derived from an EMBL/GenBank/DDBJ whole genome shotgun (WGS) entry which is preliminary data.</text>
</comment>
<dbReference type="GO" id="GO:0006446">
    <property type="term" value="P:regulation of translational initiation"/>
    <property type="evidence" value="ECO:0007669"/>
    <property type="project" value="TreeGrafter"/>
</dbReference>
<accession>A0AAJ0DA94</accession>
<evidence type="ECO:0000313" key="5">
    <source>
        <dbReference type="Proteomes" id="UP001271007"/>
    </source>
</evidence>
<evidence type="ECO:0000259" key="3">
    <source>
        <dbReference type="Pfam" id="PF01205"/>
    </source>
</evidence>